<keyword evidence="3" id="KW-1185">Reference proteome</keyword>
<organism evidence="2 3">
    <name type="scientific">Hymenolepis diminuta</name>
    <name type="common">Rat tapeworm</name>
    <dbReference type="NCBI Taxonomy" id="6216"/>
    <lineage>
        <taxon>Eukaryota</taxon>
        <taxon>Metazoa</taxon>
        <taxon>Spiralia</taxon>
        <taxon>Lophotrochozoa</taxon>
        <taxon>Platyhelminthes</taxon>
        <taxon>Cestoda</taxon>
        <taxon>Eucestoda</taxon>
        <taxon>Cyclophyllidea</taxon>
        <taxon>Hymenolepididae</taxon>
        <taxon>Hymenolepis</taxon>
    </lineage>
</organism>
<dbReference type="Proteomes" id="UP000321570">
    <property type="component" value="Unassembled WGS sequence"/>
</dbReference>
<reference evidence="2 3" key="1">
    <citation type="submission" date="2019-07" db="EMBL/GenBank/DDBJ databases">
        <authorList>
            <person name="Jastrzebski P J."/>
            <person name="Paukszto L."/>
            <person name="Jastrzebski P J."/>
        </authorList>
    </citation>
    <scope>NUCLEOTIDE SEQUENCE [LARGE SCALE GENOMIC DNA]</scope>
    <source>
        <strain evidence="2 3">WMS-il1</strain>
    </source>
</reference>
<gene>
    <name evidence="2" type="ORF">WMSIL1_LOCUS7494</name>
</gene>
<dbReference type="Pfam" id="PF07714">
    <property type="entry name" value="PK_Tyr_Ser-Thr"/>
    <property type="match status" value="1"/>
</dbReference>
<sequence length="99" mass="11232">MTQNGTNLPIKWTTPKAALSGQINVNSDIWLFGIIIYDLITQDALSFRHDDKMASMETGKNLRNVFVKFNESIKNEEEEKLVDAELMNLAGKNGKSDQW</sequence>
<evidence type="ECO:0000313" key="2">
    <source>
        <dbReference type="EMBL" id="VUZ48089.1"/>
    </source>
</evidence>
<dbReference type="SUPFAM" id="SSF56112">
    <property type="entry name" value="Protein kinase-like (PK-like)"/>
    <property type="match status" value="1"/>
</dbReference>
<dbReference type="InterPro" id="IPR001245">
    <property type="entry name" value="Ser-Thr/Tyr_kinase_cat_dom"/>
</dbReference>
<dbReference type="Gene3D" id="1.10.510.10">
    <property type="entry name" value="Transferase(Phosphotransferase) domain 1"/>
    <property type="match status" value="1"/>
</dbReference>
<dbReference type="GO" id="GO:0004672">
    <property type="term" value="F:protein kinase activity"/>
    <property type="evidence" value="ECO:0007669"/>
    <property type="project" value="InterPro"/>
</dbReference>
<protein>
    <recommendedName>
        <fullName evidence="1">Serine-threonine/tyrosine-protein kinase catalytic domain-containing protein</fullName>
    </recommendedName>
</protein>
<dbReference type="InterPro" id="IPR011009">
    <property type="entry name" value="Kinase-like_dom_sf"/>
</dbReference>
<accession>A0A564YMB7</accession>
<name>A0A564YMB7_HYMDI</name>
<evidence type="ECO:0000313" key="3">
    <source>
        <dbReference type="Proteomes" id="UP000321570"/>
    </source>
</evidence>
<feature type="domain" description="Serine-threonine/tyrosine-protein kinase catalytic" evidence="1">
    <location>
        <begin position="3"/>
        <end position="57"/>
    </location>
</feature>
<proteinExistence type="predicted"/>
<dbReference type="AlphaFoldDB" id="A0A564YMB7"/>
<evidence type="ECO:0000259" key="1">
    <source>
        <dbReference type="Pfam" id="PF07714"/>
    </source>
</evidence>
<dbReference type="EMBL" id="CABIJS010000277">
    <property type="protein sequence ID" value="VUZ48089.1"/>
    <property type="molecule type" value="Genomic_DNA"/>
</dbReference>